<dbReference type="Pfam" id="PF09376">
    <property type="entry name" value="NurA"/>
    <property type="match status" value="1"/>
</dbReference>
<dbReference type="OrthoDB" id="191284at2157"/>
<dbReference type="SMART" id="SM00933">
    <property type="entry name" value="NurA"/>
    <property type="match status" value="1"/>
</dbReference>
<evidence type="ECO:0000313" key="3">
    <source>
        <dbReference type="EMBL" id="EMA41192.1"/>
    </source>
</evidence>
<dbReference type="Proteomes" id="UP000011568">
    <property type="component" value="Unassembled WGS sequence"/>
</dbReference>
<name>M0M5V1_HALMO</name>
<organism evidence="3 4">
    <name type="scientific">Halococcus morrhuae DSM 1307</name>
    <dbReference type="NCBI Taxonomy" id="931277"/>
    <lineage>
        <taxon>Archaea</taxon>
        <taxon>Methanobacteriati</taxon>
        <taxon>Methanobacteriota</taxon>
        <taxon>Stenosarchaea group</taxon>
        <taxon>Halobacteria</taxon>
        <taxon>Halobacteriales</taxon>
        <taxon>Halococcaceae</taxon>
        <taxon>Halococcus</taxon>
    </lineage>
</organism>
<comment type="caution">
    <text evidence="3">The sequence shown here is derived from an EMBL/GenBank/DDBJ whole genome shotgun (WGS) entry which is preliminary data.</text>
</comment>
<accession>M0M5V1</accession>
<dbReference type="AlphaFoldDB" id="M0M5V1"/>
<evidence type="ECO:0000313" key="4">
    <source>
        <dbReference type="Proteomes" id="UP000011568"/>
    </source>
</evidence>
<reference evidence="3 4" key="1">
    <citation type="journal article" date="2014" name="PLoS Genet.">
        <title>Phylogenetically driven sequencing of extremely halophilic archaea reveals strategies for static and dynamic osmo-response.</title>
        <authorList>
            <person name="Becker E.A."/>
            <person name="Seitzer P.M."/>
            <person name="Tritt A."/>
            <person name="Larsen D."/>
            <person name="Krusor M."/>
            <person name="Yao A.I."/>
            <person name="Wu D."/>
            <person name="Madern D."/>
            <person name="Eisen J.A."/>
            <person name="Darling A.E."/>
            <person name="Facciotti M.T."/>
        </authorList>
    </citation>
    <scope>NUCLEOTIDE SEQUENCE [LARGE SCALE GENOMIC DNA]</scope>
    <source>
        <strain evidence="3 4">DSM 1307</strain>
    </source>
</reference>
<proteinExistence type="predicted"/>
<keyword evidence="4" id="KW-1185">Reference proteome</keyword>
<dbReference type="InterPro" id="IPR018977">
    <property type="entry name" value="NurA_domain"/>
</dbReference>
<sequence length="409" mass="45679">MPFYPGKVANELQDYVEEILEYAGDDEHVVASYRDALRDAIADYDADRLAAEIGPHPQPGAAPTDEWDESEEPVVAFEQSASWESHEAVNRFAKEALEGMTTIAADGSEIGPTEEFTVPFGLVQVAWTANHHDPDGDYDSDVSSHVLGPQTVTEEDEEGGMRYVDGSVPGHERYRAEGRAVVECIRRFADRDPTPVVVYDGPLVPLFANTYAPDVRDEYYRETMARVLAASEHHEVPVVGYTAGTKRTNLAKMLQQAYSERLGDEPLIADARILDGFTENWGDRSLAFANRWGETVDELATTYEGTEYGFAEEVLFTYLDVPGGDAMDYLEFPEWIQRADLVEHVLDVVRAETGVGRGYPEILQQADANAVLDTGAKERFLALVQEFADEEDLPIDWDAKTLSKERRRR</sequence>
<evidence type="ECO:0000256" key="1">
    <source>
        <dbReference type="SAM" id="MobiDB-lite"/>
    </source>
</evidence>
<dbReference type="STRING" id="931277.C448_12426"/>
<protein>
    <submittedName>
        <fullName evidence="3">NurA domain-containing protein</fullName>
    </submittedName>
</protein>
<dbReference type="EMBL" id="AOMC01000143">
    <property type="protein sequence ID" value="EMA41192.1"/>
    <property type="molecule type" value="Genomic_DNA"/>
</dbReference>
<feature type="domain" description="NurA" evidence="2">
    <location>
        <begin position="100"/>
        <end position="372"/>
    </location>
</feature>
<evidence type="ECO:0000259" key="2">
    <source>
        <dbReference type="SMART" id="SM00933"/>
    </source>
</evidence>
<feature type="region of interest" description="Disordered" evidence="1">
    <location>
        <begin position="51"/>
        <end position="70"/>
    </location>
</feature>
<gene>
    <name evidence="3" type="ORF">C448_12426</name>
</gene>
<dbReference type="RefSeq" id="WP_004055174.1">
    <property type="nucleotide sequence ID" value="NZ_AOMC01000143.1"/>
</dbReference>
<dbReference type="eggNOG" id="arCOG00287">
    <property type="taxonomic scope" value="Archaea"/>
</dbReference>
<dbReference type="PATRIC" id="fig|931277.6.peg.2432"/>